<protein>
    <submittedName>
        <fullName evidence="2">Uncharacterized protein</fullName>
    </submittedName>
</protein>
<dbReference type="RefSeq" id="WP_349205294.1">
    <property type="nucleotide sequence ID" value="NZ_JBBMFN010000073.1"/>
</dbReference>
<organism evidence="2 3">
    <name type="scientific">Niallia hominis</name>
    <dbReference type="NCBI Taxonomy" id="3133173"/>
    <lineage>
        <taxon>Bacteria</taxon>
        <taxon>Bacillati</taxon>
        <taxon>Bacillota</taxon>
        <taxon>Bacilli</taxon>
        <taxon>Bacillales</taxon>
        <taxon>Bacillaceae</taxon>
        <taxon>Niallia</taxon>
    </lineage>
</organism>
<evidence type="ECO:0000256" key="1">
    <source>
        <dbReference type="SAM" id="Phobius"/>
    </source>
</evidence>
<feature type="transmembrane region" description="Helical" evidence="1">
    <location>
        <begin position="12"/>
        <end position="34"/>
    </location>
</feature>
<keyword evidence="3" id="KW-1185">Reference proteome</keyword>
<gene>
    <name evidence="2" type="ORF">WMO63_20340</name>
</gene>
<comment type="caution">
    <text evidence="2">The sequence shown here is derived from an EMBL/GenBank/DDBJ whole genome shotgun (WGS) entry which is preliminary data.</text>
</comment>
<evidence type="ECO:0000313" key="2">
    <source>
        <dbReference type="EMBL" id="MEQ2468013.1"/>
    </source>
</evidence>
<evidence type="ECO:0000313" key="3">
    <source>
        <dbReference type="Proteomes" id="UP001465426"/>
    </source>
</evidence>
<keyword evidence="1" id="KW-0812">Transmembrane</keyword>
<keyword evidence="1" id="KW-1133">Transmembrane helix</keyword>
<name>A0ABV1F3Q0_9BACI</name>
<keyword evidence="1" id="KW-0472">Membrane</keyword>
<accession>A0ABV1F3Q0</accession>
<reference evidence="2 3" key="1">
    <citation type="submission" date="2024-03" db="EMBL/GenBank/DDBJ databases">
        <title>Human intestinal bacterial collection.</title>
        <authorList>
            <person name="Pauvert C."/>
            <person name="Hitch T.C.A."/>
            <person name="Clavel T."/>
        </authorList>
    </citation>
    <scope>NUCLEOTIDE SEQUENCE [LARGE SCALE GENOMIC DNA]</scope>
    <source>
        <strain evidence="2 3">CLA-SR-H024</strain>
    </source>
</reference>
<dbReference type="EMBL" id="JBBMFN010000073">
    <property type="protein sequence ID" value="MEQ2468013.1"/>
    <property type="molecule type" value="Genomic_DNA"/>
</dbReference>
<proteinExistence type="predicted"/>
<dbReference type="Proteomes" id="UP001465426">
    <property type="component" value="Unassembled WGS sequence"/>
</dbReference>
<sequence length="91" mass="10094">MDESKRSKRKSWTKYSIWSIALLLLIGFGTYGLYHHFSTDTIEGSVVSAEGEAIDKSIEASKSTEKEAEVTLAKLIMSNGMSIGLYRPCTK</sequence>